<feature type="domain" description="Sulfatase N-terminal" evidence="4">
    <location>
        <begin position="39"/>
        <end position="341"/>
    </location>
</feature>
<dbReference type="Gene3D" id="3.30.1120.10">
    <property type="match status" value="1"/>
</dbReference>
<dbReference type="GO" id="GO:0004065">
    <property type="term" value="F:arylsulfatase activity"/>
    <property type="evidence" value="ECO:0007669"/>
    <property type="project" value="TreeGrafter"/>
</dbReference>
<feature type="region of interest" description="Disordered" evidence="2">
    <location>
        <begin position="442"/>
        <end position="467"/>
    </location>
</feature>
<dbReference type="PANTHER" id="PTHR42693:SF33">
    <property type="entry name" value="ARYLSULFATASE"/>
    <property type="match status" value="1"/>
</dbReference>
<dbReference type="Gene3D" id="3.40.720.10">
    <property type="entry name" value="Alkaline Phosphatase, subunit A"/>
    <property type="match status" value="1"/>
</dbReference>
<dbReference type="OrthoDB" id="9783154at2"/>
<feature type="compositionally biased region" description="Low complexity" evidence="2">
    <location>
        <begin position="448"/>
        <end position="458"/>
    </location>
</feature>
<evidence type="ECO:0000256" key="1">
    <source>
        <dbReference type="ARBA" id="ARBA00008779"/>
    </source>
</evidence>
<sequence>MRRSSIMRLWLVLILAFQLTSQLALAQRASTETSRERRPNILLILSDDCGHAEFSIQGHPRYKTPHIDSIGKNGVHFRQGYVSGCVCSPSRAGLLTGRYQQRFGHEFNIPPAYSETNGLPRSETLLPQLLKEVGYRTIALGKWHLGYAPQFHPMERGFTDYYGFLQGSRSYFPLKKPTRLNQMLRDRAAIPEEKFDYMTDHLADEAIAYIKQSQSQPWMIYLAFNATHSPNDATAADLKAADGNKIYAMTIALDRAVGKVLDALKECNLSKDTLVIFINDNGGAGGHDNGALHGKKGSTWEGGTRIPFLVQYPAKIPPGQVIDEPVIALDLFPTILEVAGVGDEELKKCQFDRQKLDGISLIPRMTGKTQRLVDRPLYWKSGKRWAIRHGNLKAVAGNEDQGDQAGLFDLFSDPYEQQDLSATHSQQLHQLEALYHQWESTLEKPRWGSSPGKKSGSGTDDRSTDNP</sequence>
<evidence type="ECO:0000313" key="6">
    <source>
        <dbReference type="Proteomes" id="UP000094828"/>
    </source>
</evidence>
<dbReference type="InterPro" id="IPR000917">
    <property type="entry name" value="Sulfatase_N"/>
</dbReference>
<dbReference type="Pfam" id="PF00884">
    <property type="entry name" value="Sulfatase"/>
    <property type="match status" value="1"/>
</dbReference>
<accession>A0A1C3E6T8</accession>
<evidence type="ECO:0000256" key="2">
    <source>
        <dbReference type="SAM" id="MobiDB-lite"/>
    </source>
</evidence>
<evidence type="ECO:0000313" key="5">
    <source>
        <dbReference type="EMBL" id="ODA28967.1"/>
    </source>
</evidence>
<dbReference type="Proteomes" id="UP000094828">
    <property type="component" value="Unassembled WGS sequence"/>
</dbReference>
<dbReference type="PANTHER" id="PTHR42693">
    <property type="entry name" value="ARYLSULFATASE FAMILY MEMBER"/>
    <property type="match status" value="1"/>
</dbReference>
<dbReference type="SUPFAM" id="SSF53649">
    <property type="entry name" value="Alkaline phosphatase-like"/>
    <property type="match status" value="1"/>
</dbReference>
<dbReference type="InterPro" id="IPR017850">
    <property type="entry name" value="Alkaline_phosphatase_core_sf"/>
</dbReference>
<evidence type="ECO:0000256" key="3">
    <source>
        <dbReference type="SAM" id="SignalP"/>
    </source>
</evidence>
<feature type="signal peptide" evidence="3">
    <location>
        <begin position="1"/>
        <end position="26"/>
    </location>
</feature>
<gene>
    <name evidence="5" type="ORF">A6X21_10795</name>
</gene>
<dbReference type="AlphaFoldDB" id="A0A1C3E6T8"/>
<dbReference type="InterPro" id="IPR050738">
    <property type="entry name" value="Sulfatase"/>
</dbReference>
<keyword evidence="6" id="KW-1185">Reference proteome</keyword>
<keyword evidence="3" id="KW-0732">Signal</keyword>
<comment type="caution">
    <text evidence="5">The sequence shown here is derived from an EMBL/GenBank/DDBJ whole genome shotgun (WGS) entry which is preliminary data.</text>
</comment>
<evidence type="ECO:0000259" key="4">
    <source>
        <dbReference type="Pfam" id="PF00884"/>
    </source>
</evidence>
<feature type="chain" id="PRO_5008672833" description="Sulfatase N-terminal domain-containing protein" evidence="3">
    <location>
        <begin position="27"/>
        <end position="467"/>
    </location>
</feature>
<proteinExistence type="inferred from homology"/>
<organism evidence="5 6">
    <name type="scientific">Planctopirus hydrillae</name>
    <dbReference type="NCBI Taxonomy" id="1841610"/>
    <lineage>
        <taxon>Bacteria</taxon>
        <taxon>Pseudomonadati</taxon>
        <taxon>Planctomycetota</taxon>
        <taxon>Planctomycetia</taxon>
        <taxon>Planctomycetales</taxon>
        <taxon>Planctomycetaceae</taxon>
        <taxon>Planctopirus</taxon>
    </lineage>
</organism>
<reference evidence="5 6" key="1">
    <citation type="submission" date="2016-05" db="EMBL/GenBank/DDBJ databases">
        <title>Genomic and physiological characterization of Planctopirus sp. isolated from fresh water lake.</title>
        <authorList>
            <person name="Subhash Y."/>
            <person name="Ramana C."/>
        </authorList>
    </citation>
    <scope>NUCLEOTIDE SEQUENCE [LARGE SCALE GENOMIC DNA]</scope>
    <source>
        <strain evidence="5 6">JC280</strain>
    </source>
</reference>
<protein>
    <recommendedName>
        <fullName evidence="4">Sulfatase N-terminal domain-containing protein</fullName>
    </recommendedName>
</protein>
<name>A0A1C3E6T8_9PLAN</name>
<dbReference type="STRING" id="1841610.A6X21_10795"/>
<dbReference type="EMBL" id="LYDR01000150">
    <property type="protein sequence ID" value="ODA28967.1"/>
    <property type="molecule type" value="Genomic_DNA"/>
</dbReference>
<comment type="similarity">
    <text evidence="1">Belongs to the sulfatase family.</text>
</comment>